<comment type="subcellular location">
    <subcellularLocation>
        <location evidence="1">Cell membrane</location>
        <topology evidence="1">Multi-pass membrane protein</topology>
    </subcellularLocation>
</comment>
<evidence type="ECO:0000256" key="1">
    <source>
        <dbReference type="ARBA" id="ARBA00004651"/>
    </source>
</evidence>
<feature type="region of interest" description="Disordered" evidence="7">
    <location>
        <begin position="289"/>
        <end position="311"/>
    </location>
</feature>
<evidence type="ECO:0000256" key="8">
    <source>
        <dbReference type="SAM" id="Phobius"/>
    </source>
</evidence>
<evidence type="ECO:0000256" key="7">
    <source>
        <dbReference type="SAM" id="MobiDB-lite"/>
    </source>
</evidence>
<dbReference type="STRING" id="1293891.TMES_20985"/>
<feature type="compositionally biased region" description="Polar residues" evidence="7">
    <location>
        <begin position="532"/>
        <end position="544"/>
    </location>
</feature>
<dbReference type="Proteomes" id="UP000193391">
    <property type="component" value="Unassembled WGS sequence"/>
</dbReference>
<reference evidence="9 10" key="1">
    <citation type="submission" date="2014-03" db="EMBL/GenBank/DDBJ databases">
        <title>The draft genome sequence of Thalassospira mesophila JCM 18969.</title>
        <authorList>
            <person name="Lai Q."/>
            <person name="Shao Z."/>
        </authorList>
    </citation>
    <scope>NUCLEOTIDE SEQUENCE [LARGE SCALE GENOMIC DNA]</scope>
    <source>
        <strain evidence="9 10">JCM 18969</strain>
    </source>
</reference>
<comment type="caution">
    <text evidence="9">The sequence shown here is derived from an EMBL/GenBank/DDBJ whole genome shotgun (WGS) entry which is preliminary data.</text>
</comment>
<dbReference type="PANTHER" id="PTHR37937">
    <property type="entry name" value="CONJUGATIVE TRANSFER: DNA TRANSPORT"/>
    <property type="match status" value="1"/>
</dbReference>
<dbReference type="CDD" id="cd01127">
    <property type="entry name" value="TrwB_TraG_TraD_VirD4"/>
    <property type="match status" value="2"/>
</dbReference>
<keyword evidence="6 8" id="KW-0472">Membrane</keyword>
<proteinExistence type="inferred from homology"/>
<evidence type="ECO:0000256" key="5">
    <source>
        <dbReference type="ARBA" id="ARBA00022989"/>
    </source>
</evidence>
<dbReference type="RefSeq" id="WP_085586291.1">
    <property type="nucleotide sequence ID" value="NZ_JFKA01000018.1"/>
</dbReference>
<comment type="similarity">
    <text evidence="2">Belongs to the VirD4/TraG family.</text>
</comment>
<feature type="region of interest" description="Disordered" evidence="7">
    <location>
        <begin position="521"/>
        <end position="544"/>
    </location>
</feature>
<sequence length="626" mass="69900">MTAKLYHFAMFVVVLGMLAGVIADWHVVVGFDPRHLDWWQWLYATLIHPAGLPDNMQNPALVILGSGMLVLIVLAIFSARARNDTISGTRKGKELHGSARWATWRDVKKARLLTAKGVVIGGFPRFFGKVRELRHHGPEHVLAFAPTRSGKGVSIILPTLLSWPESALVLDIKGENYAKTAGWNRDQGKTVLRFDPSNPNNDETVRFNPLAEIRINSRRDIGDCQNIANMVVDPDGKGIAGNYWREEGWGWLSVVLLHVCYKVQKEQHRTANFDDVNIFLSGISTVTPPDGAVEDEDGATPPTPSSNGDNMDAEDNFVAILQTMAAYDHGFAHVNKEVKRGANSMAIKAPQERSGVHSNAKTQLTLYADPIIAENTAISDFRLDDLMNDEKPTMLYLVFSPADKDRLIPLIRIMMNLFMRRLTEKMEFGDGEQIPGYKHRLLLMLDEFPSLGKLEIFEEALAFMAGYGIKAYIIIQNIEQLYKKYGKDESIFANCHVRIAFTPNKLPTAELLSKLAGKQTIVQRKHSRSGKPGSQGSHSENLQEVSRDLLTADEIMRLRMIDVDPDGKKKPQPGDALIFVGGRPPILGRQKLYFLDPALRSRSKVRPPKMTQTPPPSSTQKETSHV</sequence>
<evidence type="ECO:0000313" key="9">
    <source>
        <dbReference type="EMBL" id="OSQ35494.1"/>
    </source>
</evidence>
<name>A0A1Y2KWU1_9PROT</name>
<dbReference type="PANTHER" id="PTHR37937:SF1">
    <property type="entry name" value="CONJUGATIVE TRANSFER: DNA TRANSPORT"/>
    <property type="match status" value="1"/>
</dbReference>
<protein>
    <submittedName>
        <fullName evidence="9">Conjugal transfer protein TraG</fullName>
    </submittedName>
</protein>
<evidence type="ECO:0000256" key="3">
    <source>
        <dbReference type="ARBA" id="ARBA00022475"/>
    </source>
</evidence>
<feature type="transmembrane region" description="Helical" evidence="8">
    <location>
        <begin position="7"/>
        <end position="28"/>
    </location>
</feature>
<keyword evidence="4 8" id="KW-0812">Transmembrane</keyword>
<evidence type="ECO:0000313" key="10">
    <source>
        <dbReference type="Proteomes" id="UP000193391"/>
    </source>
</evidence>
<evidence type="ECO:0000256" key="2">
    <source>
        <dbReference type="ARBA" id="ARBA00008806"/>
    </source>
</evidence>
<dbReference type="Pfam" id="PF02534">
    <property type="entry name" value="T4SS-DNA_transf"/>
    <property type="match status" value="2"/>
</dbReference>
<evidence type="ECO:0000256" key="6">
    <source>
        <dbReference type="ARBA" id="ARBA00023136"/>
    </source>
</evidence>
<dbReference type="InterPro" id="IPR051539">
    <property type="entry name" value="T4SS-coupling_protein"/>
</dbReference>
<gene>
    <name evidence="9" type="ORF">TMES_20985</name>
</gene>
<dbReference type="AlphaFoldDB" id="A0A1Y2KWU1"/>
<dbReference type="Gene3D" id="3.40.50.300">
    <property type="entry name" value="P-loop containing nucleotide triphosphate hydrolases"/>
    <property type="match status" value="1"/>
</dbReference>
<feature type="transmembrane region" description="Helical" evidence="8">
    <location>
        <begin position="60"/>
        <end position="81"/>
    </location>
</feature>
<dbReference type="InterPro" id="IPR027417">
    <property type="entry name" value="P-loop_NTPase"/>
</dbReference>
<keyword evidence="10" id="KW-1185">Reference proteome</keyword>
<dbReference type="OrthoDB" id="9759295at2"/>
<dbReference type="GO" id="GO:0005886">
    <property type="term" value="C:plasma membrane"/>
    <property type="evidence" value="ECO:0007669"/>
    <property type="project" value="UniProtKB-SubCell"/>
</dbReference>
<dbReference type="InterPro" id="IPR003688">
    <property type="entry name" value="TraG/VirD4"/>
</dbReference>
<keyword evidence="3" id="KW-1003">Cell membrane</keyword>
<dbReference type="SUPFAM" id="SSF52540">
    <property type="entry name" value="P-loop containing nucleoside triphosphate hydrolases"/>
    <property type="match status" value="1"/>
</dbReference>
<accession>A0A1Y2KWU1</accession>
<feature type="region of interest" description="Disordered" evidence="7">
    <location>
        <begin position="598"/>
        <end position="626"/>
    </location>
</feature>
<evidence type="ECO:0000256" key="4">
    <source>
        <dbReference type="ARBA" id="ARBA00022692"/>
    </source>
</evidence>
<keyword evidence="5 8" id="KW-1133">Transmembrane helix</keyword>
<feature type="region of interest" description="Disordered" evidence="7">
    <location>
        <begin position="562"/>
        <end position="581"/>
    </location>
</feature>
<organism evidence="9 10">
    <name type="scientific">Thalassospira mesophila</name>
    <dbReference type="NCBI Taxonomy" id="1293891"/>
    <lineage>
        <taxon>Bacteria</taxon>
        <taxon>Pseudomonadati</taxon>
        <taxon>Pseudomonadota</taxon>
        <taxon>Alphaproteobacteria</taxon>
        <taxon>Rhodospirillales</taxon>
        <taxon>Thalassospiraceae</taxon>
        <taxon>Thalassospira</taxon>
    </lineage>
</organism>
<dbReference type="EMBL" id="JFKA01000018">
    <property type="protein sequence ID" value="OSQ35494.1"/>
    <property type="molecule type" value="Genomic_DNA"/>
</dbReference>